<keyword evidence="1" id="KW-0863">Zinc-finger</keyword>
<dbReference type="GO" id="GO:0008270">
    <property type="term" value="F:zinc ion binding"/>
    <property type="evidence" value="ECO:0007669"/>
    <property type="project" value="UniProtKB-KW"/>
</dbReference>
<evidence type="ECO:0000259" key="2">
    <source>
        <dbReference type="PROSITE" id="PS50119"/>
    </source>
</evidence>
<dbReference type="InterPro" id="IPR000315">
    <property type="entry name" value="Znf_B-box"/>
</dbReference>
<proteinExistence type="predicted"/>
<sequence length="145" mass="15568">VGAWSARHREKISTSDRGKRARQGTKACSTCVVRRVSLACSTCGTLLCSTCRARACSLCTQRESVETGQNGGASHDFGSPDFRAEIVEDSCSTTACKLVVLAKFAIATLLVSNREQGGACGAWATRLFIFVEDESKPLDAFNPER</sequence>
<protein>
    <recommendedName>
        <fullName evidence="2">B box-type domain-containing protein</fullName>
    </recommendedName>
</protein>
<evidence type="ECO:0000256" key="1">
    <source>
        <dbReference type="PROSITE-ProRule" id="PRU00024"/>
    </source>
</evidence>
<accession>A0A392LXF7</accession>
<name>A0A392LXF7_9FABA</name>
<comment type="caution">
    <text evidence="3">The sequence shown here is derived from an EMBL/GenBank/DDBJ whole genome shotgun (WGS) entry which is preliminary data.</text>
</comment>
<keyword evidence="1" id="KW-0479">Metal-binding</keyword>
<organism evidence="3 4">
    <name type="scientific">Trifolium medium</name>
    <dbReference type="NCBI Taxonomy" id="97028"/>
    <lineage>
        <taxon>Eukaryota</taxon>
        <taxon>Viridiplantae</taxon>
        <taxon>Streptophyta</taxon>
        <taxon>Embryophyta</taxon>
        <taxon>Tracheophyta</taxon>
        <taxon>Spermatophyta</taxon>
        <taxon>Magnoliopsida</taxon>
        <taxon>eudicotyledons</taxon>
        <taxon>Gunneridae</taxon>
        <taxon>Pentapetalae</taxon>
        <taxon>rosids</taxon>
        <taxon>fabids</taxon>
        <taxon>Fabales</taxon>
        <taxon>Fabaceae</taxon>
        <taxon>Papilionoideae</taxon>
        <taxon>50 kb inversion clade</taxon>
        <taxon>NPAAA clade</taxon>
        <taxon>Hologalegina</taxon>
        <taxon>IRL clade</taxon>
        <taxon>Trifolieae</taxon>
        <taxon>Trifolium</taxon>
    </lineage>
</organism>
<reference evidence="3 4" key="1">
    <citation type="journal article" date="2018" name="Front. Plant Sci.">
        <title>Red Clover (Trifolium pratense) and Zigzag Clover (T. medium) - A Picture of Genomic Similarities and Differences.</title>
        <authorList>
            <person name="Dluhosova J."/>
            <person name="Istvanek J."/>
            <person name="Nedelnik J."/>
            <person name="Repkova J."/>
        </authorList>
    </citation>
    <scope>NUCLEOTIDE SEQUENCE [LARGE SCALE GENOMIC DNA]</scope>
    <source>
        <strain evidence="4">cv. 10/8</strain>
        <tissue evidence="3">Leaf</tissue>
    </source>
</reference>
<feature type="domain" description="B box-type" evidence="2">
    <location>
        <begin position="23"/>
        <end position="52"/>
    </location>
</feature>
<feature type="non-terminal residue" evidence="3">
    <location>
        <position position="1"/>
    </location>
</feature>
<keyword evidence="1" id="KW-0862">Zinc</keyword>
<dbReference type="PROSITE" id="PS50119">
    <property type="entry name" value="ZF_BBOX"/>
    <property type="match status" value="1"/>
</dbReference>
<evidence type="ECO:0000313" key="3">
    <source>
        <dbReference type="EMBL" id="MCH79651.1"/>
    </source>
</evidence>
<dbReference type="Proteomes" id="UP000265520">
    <property type="component" value="Unassembled WGS sequence"/>
</dbReference>
<evidence type="ECO:0000313" key="4">
    <source>
        <dbReference type="Proteomes" id="UP000265520"/>
    </source>
</evidence>
<dbReference type="AlphaFoldDB" id="A0A392LXF7"/>
<dbReference type="EMBL" id="LXQA010000256">
    <property type="protein sequence ID" value="MCH79651.1"/>
    <property type="molecule type" value="Genomic_DNA"/>
</dbReference>
<keyword evidence="4" id="KW-1185">Reference proteome</keyword>
<gene>
    <name evidence="3" type="ORF">A2U01_0000404</name>
</gene>